<dbReference type="eggNOG" id="COG1432">
    <property type="taxonomic scope" value="Bacteria"/>
</dbReference>
<reference evidence="2 3" key="1">
    <citation type="submission" date="2014-07" db="EMBL/GenBank/DDBJ databases">
        <title>Tepidicaulis marinum gen. nov., sp. nov., a novel marine bacterium denitrifying nitrate to nitrous oxide strictly under microaerobic conditions.</title>
        <authorList>
            <person name="Takeuchi M."/>
            <person name="Yamagishi T."/>
            <person name="Kamagata Y."/>
            <person name="Oshima K."/>
            <person name="Hattori M."/>
            <person name="Katayama T."/>
            <person name="Hanada S."/>
            <person name="Tamaki H."/>
            <person name="Marumo K."/>
            <person name="Maeda H."/>
            <person name="Nedachi M."/>
            <person name="Iwasaki W."/>
            <person name="Suwa Y."/>
            <person name="Sakata S."/>
        </authorList>
    </citation>
    <scope>NUCLEOTIDE SEQUENCE [LARGE SCALE GENOMIC DNA]</scope>
    <source>
        <strain evidence="2 3">MA2</strain>
    </source>
</reference>
<sequence length="208" mass="23845">MRVYVYVDGFNLYYRALKGTQFKWLNLQKLSEELLRPQDQLEAIRYFTARVSSRAGDPDAPRRQQILFSALSTLPSLRLHYGKFLSKTKRRPVVGSNPRQFVEIHDTEEKGSDVNLAVHLVNDGWHGRYDLALLLSQDTDLIEPVRIVTSELGLKVGLVWLDGRQPNAELKNVASFVRHVRKSHLARSQFPDPLVASNGRTIRKPKGW</sequence>
<evidence type="ECO:0000259" key="1">
    <source>
        <dbReference type="Pfam" id="PF01936"/>
    </source>
</evidence>
<dbReference type="Gene3D" id="3.40.50.1010">
    <property type="entry name" value="5'-nuclease"/>
    <property type="match status" value="1"/>
</dbReference>
<feature type="domain" description="NYN" evidence="1">
    <location>
        <begin position="2"/>
        <end position="174"/>
    </location>
</feature>
<dbReference type="GO" id="GO:0004540">
    <property type="term" value="F:RNA nuclease activity"/>
    <property type="evidence" value="ECO:0007669"/>
    <property type="project" value="InterPro"/>
</dbReference>
<dbReference type="RefSeq" id="WP_081875292.1">
    <property type="nucleotide sequence ID" value="NZ_BBIO01000001.1"/>
</dbReference>
<dbReference type="AlphaFoldDB" id="A0A081B6X1"/>
<dbReference type="CDD" id="cd18722">
    <property type="entry name" value="PIN_NicB-like"/>
    <property type="match status" value="1"/>
</dbReference>
<name>A0A081B6X1_9HYPH</name>
<gene>
    <name evidence="2" type="ORF">M2A_0288</name>
</gene>
<keyword evidence="3" id="KW-1185">Reference proteome</keyword>
<dbReference type="InterPro" id="IPR021139">
    <property type="entry name" value="NYN"/>
</dbReference>
<proteinExistence type="predicted"/>
<comment type="caution">
    <text evidence="2">The sequence shown here is derived from an EMBL/GenBank/DDBJ whole genome shotgun (WGS) entry which is preliminary data.</text>
</comment>
<protein>
    <submittedName>
        <fullName evidence="2">Conserved protein</fullName>
    </submittedName>
</protein>
<evidence type="ECO:0000313" key="2">
    <source>
        <dbReference type="EMBL" id="GAK43789.1"/>
    </source>
</evidence>
<organism evidence="2 3">
    <name type="scientific">Tepidicaulis marinus</name>
    <dbReference type="NCBI Taxonomy" id="1333998"/>
    <lineage>
        <taxon>Bacteria</taxon>
        <taxon>Pseudomonadati</taxon>
        <taxon>Pseudomonadota</taxon>
        <taxon>Alphaproteobacteria</taxon>
        <taxon>Hyphomicrobiales</taxon>
        <taxon>Parvibaculaceae</taxon>
        <taxon>Tepidicaulis</taxon>
    </lineage>
</organism>
<dbReference type="EMBL" id="BBIO01000001">
    <property type="protein sequence ID" value="GAK43789.1"/>
    <property type="molecule type" value="Genomic_DNA"/>
</dbReference>
<dbReference type="Proteomes" id="UP000028702">
    <property type="component" value="Unassembled WGS sequence"/>
</dbReference>
<dbReference type="Pfam" id="PF01936">
    <property type="entry name" value="NYN"/>
    <property type="match status" value="1"/>
</dbReference>
<evidence type="ECO:0000313" key="3">
    <source>
        <dbReference type="Proteomes" id="UP000028702"/>
    </source>
</evidence>
<accession>A0A081B6X1</accession>
<dbReference type="STRING" id="1333998.M2A_0288"/>